<sequence>MTSSIALSGLNAAQADLRTTSNNIANTNTYGFHASRTEFADLFTRSAYAASGTESGSGVRVHTVRQSFKQGPVNQTANTLDLALRGQGFFTISDAVSDGNLSYTRAGAFGVDSEGYLVNASGGYLQGYPTNSDGSISNELSLQRMRIPPTNGEPKATTAVDLSVNLPFGAEGAGNQDAVPPSNAFDPADDTTFAAEAAVNVWNDLGEAVPAKVFFIQVQEPTAADPSTIYEMRMEVDGEVLTTTPATAAQINFDEYGTPTTAIAPMAFSSTSWNLNLDLTDTEMSNESFEVLASTHDGERPRGLSGLEFGDDGVVWASYAGNNSISLGQLAIANFPNAQGLKQLGESSYSQTVESGAALMGQAGSDGFGKIESGALEMSNVDLTSELVNLISAQRNYQASAKALETSNSVTQTIMNIRS</sequence>
<proteinExistence type="inferred from homology"/>
<dbReference type="Pfam" id="PF00460">
    <property type="entry name" value="Flg_bb_rod"/>
    <property type="match status" value="1"/>
</dbReference>
<evidence type="ECO:0000313" key="11">
    <source>
        <dbReference type="Proteomes" id="UP001195941"/>
    </source>
</evidence>
<comment type="function">
    <text evidence="5">A flexible structure which links the flagellar filament to the drive apparatus in the basal body.</text>
</comment>
<gene>
    <name evidence="10" type="ORF">IT775_00750</name>
</gene>
<name>A0ABS5HKZ7_9RHOB</name>
<evidence type="ECO:0000256" key="3">
    <source>
        <dbReference type="ARBA" id="ARBA00019015"/>
    </source>
</evidence>
<dbReference type="InterPro" id="IPR053967">
    <property type="entry name" value="LlgE_F_G-like_D1"/>
</dbReference>
<dbReference type="InterPro" id="IPR010930">
    <property type="entry name" value="Flg_bb/hook_C_dom"/>
</dbReference>
<dbReference type="InterPro" id="IPR037925">
    <property type="entry name" value="FlgE/F/G-like"/>
</dbReference>
<keyword evidence="10" id="KW-0282">Flagellum</keyword>
<dbReference type="NCBIfam" id="TIGR03506">
    <property type="entry name" value="FlgEFG_subfam"/>
    <property type="match status" value="1"/>
</dbReference>
<evidence type="ECO:0000256" key="5">
    <source>
        <dbReference type="RuleBase" id="RU362116"/>
    </source>
</evidence>
<evidence type="ECO:0000259" key="9">
    <source>
        <dbReference type="Pfam" id="PF22692"/>
    </source>
</evidence>
<dbReference type="InterPro" id="IPR037058">
    <property type="entry name" value="Falgellar_hook_FlgE_sf"/>
</dbReference>
<feature type="domain" description="Flagellar basal-body/hook protein C-terminal" evidence="7">
    <location>
        <begin position="373"/>
        <end position="417"/>
    </location>
</feature>
<dbReference type="PANTHER" id="PTHR30435">
    <property type="entry name" value="FLAGELLAR PROTEIN"/>
    <property type="match status" value="1"/>
</dbReference>
<keyword evidence="10" id="KW-0966">Cell projection</keyword>
<evidence type="ECO:0000313" key="10">
    <source>
        <dbReference type="EMBL" id="MBR9649651.1"/>
    </source>
</evidence>
<comment type="similarity">
    <text evidence="2 5">Belongs to the flagella basal body rod proteins family.</text>
</comment>
<keyword evidence="4 5" id="KW-0975">Bacterial flagellum</keyword>
<evidence type="ECO:0000259" key="6">
    <source>
        <dbReference type="Pfam" id="PF00460"/>
    </source>
</evidence>
<feature type="domain" description="Flagellar hook protein FlgE D2" evidence="8">
    <location>
        <begin position="178"/>
        <end position="298"/>
    </location>
</feature>
<dbReference type="InterPro" id="IPR001444">
    <property type="entry name" value="Flag_bb_rod_N"/>
</dbReference>
<evidence type="ECO:0000256" key="4">
    <source>
        <dbReference type="ARBA" id="ARBA00023143"/>
    </source>
</evidence>
<keyword evidence="11" id="KW-1185">Reference proteome</keyword>
<dbReference type="Gene3D" id="2.60.98.20">
    <property type="entry name" value="Flagellar hook protein FlgE"/>
    <property type="match status" value="1"/>
</dbReference>
<dbReference type="EMBL" id="JADMKU010000001">
    <property type="protein sequence ID" value="MBR9649651.1"/>
    <property type="molecule type" value="Genomic_DNA"/>
</dbReference>
<dbReference type="PROSITE" id="PS00588">
    <property type="entry name" value="FLAGELLA_BB_ROD"/>
    <property type="match status" value="1"/>
</dbReference>
<evidence type="ECO:0000256" key="2">
    <source>
        <dbReference type="ARBA" id="ARBA00009677"/>
    </source>
</evidence>
<dbReference type="Proteomes" id="UP001195941">
    <property type="component" value="Unassembled WGS sequence"/>
</dbReference>
<dbReference type="Pfam" id="PF07559">
    <property type="entry name" value="FlgE_D2"/>
    <property type="match status" value="1"/>
</dbReference>
<comment type="caution">
    <text evidence="10">The sequence shown here is derived from an EMBL/GenBank/DDBJ whole genome shotgun (WGS) entry which is preliminary data.</text>
</comment>
<dbReference type="PANTHER" id="PTHR30435:SF1">
    <property type="entry name" value="FLAGELLAR HOOK PROTEIN FLGE"/>
    <property type="match status" value="1"/>
</dbReference>
<dbReference type="Pfam" id="PF06429">
    <property type="entry name" value="Flg_bbr_C"/>
    <property type="match status" value="1"/>
</dbReference>
<protein>
    <recommendedName>
        <fullName evidence="3 5">Flagellar hook protein FlgE</fullName>
    </recommendedName>
</protein>
<dbReference type="InterPro" id="IPR019776">
    <property type="entry name" value="Flagellar_basal_body_rod_CS"/>
</dbReference>
<feature type="domain" description="Flagellar hook protein FlgE/F/G-like D1" evidence="9">
    <location>
        <begin position="83"/>
        <end position="148"/>
    </location>
</feature>
<dbReference type="Pfam" id="PF22692">
    <property type="entry name" value="LlgE_F_G_D1"/>
    <property type="match status" value="1"/>
</dbReference>
<keyword evidence="10" id="KW-0969">Cilium</keyword>
<evidence type="ECO:0000256" key="1">
    <source>
        <dbReference type="ARBA" id="ARBA00004117"/>
    </source>
</evidence>
<reference evidence="10 11" key="1">
    <citation type="journal article" date="2021" name="Arch. Microbiol.">
        <title>Thalassobius aquimarinus sp. nov., isolated from the Sea of Japan seashore.</title>
        <authorList>
            <person name="Kurilenko V.V."/>
            <person name="Romanenko L.A."/>
            <person name="Chernysheva N.Y."/>
            <person name="Velansky P.V."/>
            <person name="Tekutyeva L.A."/>
            <person name="Isaeva M.P."/>
            <person name="Mikhailov V.V."/>
        </authorList>
    </citation>
    <scope>NUCLEOTIDE SEQUENCE [LARGE SCALE GENOMIC DNA]</scope>
    <source>
        <strain evidence="10 11">KMM 8518</strain>
    </source>
</reference>
<evidence type="ECO:0000259" key="8">
    <source>
        <dbReference type="Pfam" id="PF07559"/>
    </source>
</evidence>
<dbReference type="RefSeq" id="WP_212699156.1">
    <property type="nucleotide sequence ID" value="NZ_JADMKU010000001.1"/>
</dbReference>
<accession>A0ABS5HKZ7</accession>
<feature type="domain" description="Flagellar basal body rod protein N-terminal" evidence="6">
    <location>
        <begin position="5"/>
        <end position="32"/>
    </location>
</feature>
<dbReference type="InterPro" id="IPR020013">
    <property type="entry name" value="Flagellar_FlgE/F/G"/>
</dbReference>
<organism evidence="10 11">
    <name type="scientific">Thalassovita aquimarina</name>
    <dbReference type="NCBI Taxonomy" id="2785917"/>
    <lineage>
        <taxon>Bacteria</taxon>
        <taxon>Pseudomonadati</taxon>
        <taxon>Pseudomonadota</taxon>
        <taxon>Alphaproteobacteria</taxon>
        <taxon>Rhodobacterales</taxon>
        <taxon>Roseobacteraceae</taxon>
        <taxon>Thalassovita</taxon>
    </lineage>
</organism>
<evidence type="ECO:0000259" key="7">
    <source>
        <dbReference type="Pfam" id="PF06429"/>
    </source>
</evidence>
<comment type="subcellular location">
    <subcellularLocation>
        <location evidence="1 5">Bacterial flagellum basal body</location>
    </subcellularLocation>
</comment>
<dbReference type="SUPFAM" id="SSF117143">
    <property type="entry name" value="Flagellar hook protein flgE"/>
    <property type="match status" value="1"/>
</dbReference>
<dbReference type="InterPro" id="IPR011491">
    <property type="entry name" value="FlgE_D2"/>
</dbReference>